<protein>
    <submittedName>
        <fullName evidence="2">Uncharacterized protein</fullName>
    </submittedName>
</protein>
<proteinExistence type="predicted"/>
<keyword evidence="3" id="KW-1185">Reference proteome</keyword>
<dbReference type="RefSeq" id="WP_073077904.1">
    <property type="nucleotide sequence ID" value="NZ_FRBL01000001.1"/>
</dbReference>
<evidence type="ECO:0000313" key="3">
    <source>
        <dbReference type="Proteomes" id="UP000184420"/>
    </source>
</evidence>
<dbReference type="AlphaFoldDB" id="A0A1M6WHC6"/>
<organism evidence="2 3">
    <name type="scientific">Chitinophaga jiangningensis</name>
    <dbReference type="NCBI Taxonomy" id="1419482"/>
    <lineage>
        <taxon>Bacteria</taxon>
        <taxon>Pseudomonadati</taxon>
        <taxon>Bacteroidota</taxon>
        <taxon>Chitinophagia</taxon>
        <taxon>Chitinophagales</taxon>
        <taxon>Chitinophagaceae</taxon>
        <taxon>Chitinophaga</taxon>
    </lineage>
</organism>
<feature type="region of interest" description="Disordered" evidence="1">
    <location>
        <begin position="160"/>
        <end position="206"/>
    </location>
</feature>
<evidence type="ECO:0000256" key="1">
    <source>
        <dbReference type="SAM" id="MobiDB-lite"/>
    </source>
</evidence>
<gene>
    <name evidence="2" type="ORF">SAMN05444266_101626</name>
</gene>
<dbReference type="EMBL" id="FRBL01000001">
    <property type="protein sequence ID" value="SHK93117.1"/>
    <property type="molecule type" value="Genomic_DNA"/>
</dbReference>
<evidence type="ECO:0000313" key="2">
    <source>
        <dbReference type="EMBL" id="SHK93117.1"/>
    </source>
</evidence>
<name>A0A1M6WHC6_9BACT</name>
<reference evidence="2 3" key="1">
    <citation type="submission" date="2016-11" db="EMBL/GenBank/DDBJ databases">
        <authorList>
            <person name="Jaros S."/>
            <person name="Januszkiewicz K."/>
            <person name="Wedrychowicz H."/>
        </authorList>
    </citation>
    <scope>NUCLEOTIDE SEQUENCE [LARGE SCALE GENOMIC DNA]</scope>
    <source>
        <strain evidence="2 3">DSM 27406</strain>
    </source>
</reference>
<dbReference type="STRING" id="1419482.SAMN05444266_101626"/>
<dbReference type="Proteomes" id="UP000184420">
    <property type="component" value="Unassembled WGS sequence"/>
</dbReference>
<accession>A0A1M6WHC6</accession>
<feature type="compositionally biased region" description="Polar residues" evidence="1">
    <location>
        <begin position="175"/>
        <end position="197"/>
    </location>
</feature>
<sequence>MANELNLAVDILVKAKEDVVALIADDHKAYSLVVIGGMDAIINRLKYPSKRLSQQALYKFEPITNFMGDEISRPELLTKEDLSPDEARKAEFIRKVDMLLAQFTTMDPAGILSAYTMPEDQLVVRGVAKRAGIDDYRDRPVDLRFIEDIAGALEEAAASSAEQKRIDTELGGNGTTNIAENVNKQSGDSQTPGSTGKQESRKSSNR</sequence>